<dbReference type="PANTHER" id="PTHR42085">
    <property type="entry name" value="F-BOX DOMAIN-CONTAINING PROTEIN"/>
    <property type="match status" value="1"/>
</dbReference>
<evidence type="ECO:0000313" key="2">
    <source>
        <dbReference type="Proteomes" id="UP000800235"/>
    </source>
</evidence>
<dbReference type="InterPro" id="IPR038883">
    <property type="entry name" value="AN11006-like"/>
</dbReference>
<gene>
    <name evidence="1" type="ORF">EJ08DRAFT_655114</name>
</gene>
<dbReference type="PANTHER" id="PTHR42085:SF1">
    <property type="entry name" value="F-BOX DOMAIN-CONTAINING PROTEIN"/>
    <property type="match status" value="1"/>
</dbReference>
<name>A0A9P4P2A7_9PEZI</name>
<dbReference type="Proteomes" id="UP000800235">
    <property type="component" value="Unassembled WGS sequence"/>
</dbReference>
<organism evidence="1 2">
    <name type="scientific">Tothia fuscella</name>
    <dbReference type="NCBI Taxonomy" id="1048955"/>
    <lineage>
        <taxon>Eukaryota</taxon>
        <taxon>Fungi</taxon>
        <taxon>Dikarya</taxon>
        <taxon>Ascomycota</taxon>
        <taxon>Pezizomycotina</taxon>
        <taxon>Dothideomycetes</taxon>
        <taxon>Pleosporomycetidae</taxon>
        <taxon>Venturiales</taxon>
        <taxon>Cylindrosympodiaceae</taxon>
        <taxon>Tothia</taxon>
    </lineage>
</organism>
<comment type="caution">
    <text evidence="1">The sequence shown here is derived from an EMBL/GenBank/DDBJ whole genome shotgun (WGS) entry which is preliminary data.</text>
</comment>
<reference evidence="1" key="1">
    <citation type="journal article" date="2020" name="Stud. Mycol.">
        <title>101 Dothideomycetes genomes: a test case for predicting lifestyles and emergence of pathogens.</title>
        <authorList>
            <person name="Haridas S."/>
            <person name="Albert R."/>
            <person name="Binder M."/>
            <person name="Bloem J."/>
            <person name="Labutti K."/>
            <person name="Salamov A."/>
            <person name="Andreopoulos B."/>
            <person name="Baker S."/>
            <person name="Barry K."/>
            <person name="Bills G."/>
            <person name="Bluhm B."/>
            <person name="Cannon C."/>
            <person name="Castanera R."/>
            <person name="Culley D."/>
            <person name="Daum C."/>
            <person name="Ezra D."/>
            <person name="Gonzalez J."/>
            <person name="Henrissat B."/>
            <person name="Kuo A."/>
            <person name="Liang C."/>
            <person name="Lipzen A."/>
            <person name="Lutzoni F."/>
            <person name="Magnuson J."/>
            <person name="Mondo S."/>
            <person name="Nolan M."/>
            <person name="Ohm R."/>
            <person name="Pangilinan J."/>
            <person name="Park H.-J."/>
            <person name="Ramirez L."/>
            <person name="Alfaro M."/>
            <person name="Sun H."/>
            <person name="Tritt A."/>
            <person name="Yoshinaga Y."/>
            <person name="Zwiers L.-H."/>
            <person name="Turgeon B."/>
            <person name="Goodwin S."/>
            <person name="Spatafora J."/>
            <person name="Crous P."/>
            <person name="Grigoriev I."/>
        </authorList>
    </citation>
    <scope>NUCLEOTIDE SEQUENCE</scope>
    <source>
        <strain evidence="1">CBS 130266</strain>
    </source>
</reference>
<keyword evidence="2" id="KW-1185">Reference proteome</keyword>
<dbReference type="AlphaFoldDB" id="A0A9P4P2A7"/>
<proteinExistence type="predicted"/>
<dbReference type="EMBL" id="MU007009">
    <property type="protein sequence ID" value="KAF2436960.1"/>
    <property type="molecule type" value="Genomic_DNA"/>
</dbReference>
<sequence>MAIADSPLCLLLELPRELRDMIYAHVYEPSSKHRCTYTPLAKSTKPLPSNLLLTCRQVSAEFFTYLVNFIPELVLNLSKLVHTSSIRSWMPSPVPQLNFMRATMNLDLSSKATFDVVKEQLNAIMCTLGSIITTIKLLEINITYPSGMKPNSPTAYHSGVTRTNATTALNTKTKPKTETETETYSVLTRFKWHSCTQCTTTHPFAFSIPKSKAWSLDVSVGDIRVKGPWLEQDSVDAKVLAGAEQLLASSCEPNADILVSMPPVPSTAAVNPTTDISQIASMAKSHQPCFLLGIPRELRNHVFGYLYNDDDPKLHCIHTPHKSSEVALSNRQSHLRQTYPLLFVNKQLSADYTDHLLDFTTGVTFILDELVYGSSAKKWVPSPLIHKQFRQAIIKLNLDHYTAFAAVKPQLNNIIEAVGNLVISLRAVRVLNFIIDYPSMDETGSIYPFWWDSKFRGLWENRKGPKGWSFCLNAIQMAILCASHCNPTVLDLAIRQNRWRSDRNLMRNDKAYIFVRAEGTTEWSTNILQKVAYFPYAKDALPFSWDHADDRYAVDAGILKRVERFLVARLC</sequence>
<accession>A0A9P4P2A7</accession>
<protein>
    <submittedName>
        <fullName evidence="1">Uncharacterized protein</fullName>
    </submittedName>
</protein>
<evidence type="ECO:0000313" key="1">
    <source>
        <dbReference type="EMBL" id="KAF2436960.1"/>
    </source>
</evidence>